<accession>A0A450YC63</accession>
<dbReference type="PANTHER" id="PTHR34720">
    <property type="entry name" value="MICROCYSTIN DEPENDENT PROTEIN"/>
    <property type="match status" value="1"/>
</dbReference>
<dbReference type="SUPFAM" id="SSF48239">
    <property type="entry name" value="Terpenoid cyclases/Protein prenyltransferases"/>
    <property type="match status" value="1"/>
</dbReference>
<dbReference type="EMBL" id="CAADFR010000034">
    <property type="protein sequence ID" value="VFK39141.1"/>
    <property type="molecule type" value="Genomic_DNA"/>
</dbReference>
<name>A0A450YC63_9GAMM</name>
<dbReference type="Gene3D" id="3.80.10.10">
    <property type="entry name" value="Ribonuclease Inhibitor"/>
    <property type="match status" value="1"/>
</dbReference>
<dbReference type="InterPro" id="IPR008930">
    <property type="entry name" value="Terpenoid_cyclase/PrenylTrfase"/>
</dbReference>
<feature type="chain" id="PRO_5036113541" evidence="1">
    <location>
        <begin position="30"/>
        <end position="874"/>
    </location>
</feature>
<dbReference type="Gene3D" id="1.50.10.20">
    <property type="match status" value="2"/>
</dbReference>
<evidence type="ECO:0000313" key="2">
    <source>
        <dbReference type="EMBL" id="VFK39141.1"/>
    </source>
</evidence>
<dbReference type="InterPro" id="IPR032675">
    <property type="entry name" value="LRR_dom_sf"/>
</dbReference>
<sequence length="874" mass="91233">MDFQAMKNSILIKVSGRYLLVSLLGFSSAASGTVEDAYDEPLESAIAWLSNRQNPDGSWSGDRDIQTLYTSESVLALSAAGYRNTGFYQGITWLSNHATTNVDFGARRITALGRHGDSLVDEFSRLGTSRQGGDFGNWGWGLTEGYRESSLDTSLALLAHSNADPGDIGDGVDIQAVLDYLAAQTLPDDPITVSYFLRAVLPYRTTYTVPSTLLDAVSTYLRTQVNDADTPLTQALAALALSRVGNSPDKVAALLDRLVALQATTGDDRGSWEADEYVTAVAIRAFSAALGMDTSELAEHVYVPDPVLRQHINLALGRNAADSLTKSDLLRLTDLVAPSAGITDLTGLEMAANLARADLRGNGILDLSPLSSLENLTAAMDDSAGTEEDSAVSIAVLSNDIHAVGATLTLVGVTQPADGAVSFTPSSVLYTPSADYNGTDSFTYTATDGGVAVTASVIVTINPVNDVPVAEDDSADVADGAPITIDVLANDFDVDGDSLTIQSVTLSPEAHGTAAAEADSRITYTPNADFTGTDTFDYAIGDGVSTASATVTVTITPETPYAYYILSPRFDDGPAFVVSLADDNTISAGNTTLLLNRDERGVIPASDLAQGTKISGAAPFDLGSGMDATDMPPAASLAGWEFVIPQVRETHWVYLLSPDGQASATIDTGGAITTHDLPAGQVVTVNAGPDNTVSTVITSDAPILVAHAGIDGAGLPMDAFPVPPAATELWGIQGSETAYLGASRNLTTVNIYADDGSGITGIVLNAGDRYALHNVGALDAQGMGSSLRIDADKPVGAIQGTDGDGHDGTVFLPTDYLNMRFGLPVDAQYLVVVCPWPNTTVILRDGANPPQEKTCNGNGYPGKVYFGSDVEARI</sequence>
<keyword evidence="2" id="KW-0808">Transferase</keyword>
<gene>
    <name evidence="3" type="ORF">BECKSD772E_GA0070983_100459</name>
    <name evidence="2" type="ORF">BECKSD772F_GA0070984_10348</name>
</gene>
<dbReference type="AlphaFoldDB" id="A0A450YC63"/>
<dbReference type="PANTHER" id="PTHR34720:SF9">
    <property type="entry name" value="BLR4714 PROTEIN"/>
    <property type="match status" value="1"/>
</dbReference>
<keyword evidence="1" id="KW-0732">Signal</keyword>
<feature type="signal peptide" evidence="1">
    <location>
        <begin position="1"/>
        <end position="29"/>
    </location>
</feature>
<dbReference type="GO" id="GO:0016740">
    <property type="term" value="F:transferase activity"/>
    <property type="evidence" value="ECO:0007669"/>
    <property type="project" value="UniProtKB-KW"/>
</dbReference>
<evidence type="ECO:0000256" key="1">
    <source>
        <dbReference type="SAM" id="SignalP"/>
    </source>
</evidence>
<evidence type="ECO:0000313" key="3">
    <source>
        <dbReference type="EMBL" id="VFK39832.1"/>
    </source>
</evidence>
<dbReference type="NCBIfam" id="NF012211">
    <property type="entry name" value="tand_rpt_95"/>
    <property type="match status" value="2"/>
</dbReference>
<dbReference type="Gene3D" id="2.60.40.3440">
    <property type="match status" value="2"/>
</dbReference>
<dbReference type="EMBL" id="CAADFU010000004">
    <property type="protein sequence ID" value="VFK39832.1"/>
    <property type="molecule type" value="Genomic_DNA"/>
</dbReference>
<reference evidence="2" key="1">
    <citation type="submission" date="2019-02" db="EMBL/GenBank/DDBJ databases">
        <authorList>
            <person name="Gruber-Vodicka R. H."/>
            <person name="Seah K. B. B."/>
        </authorList>
    </citation>
    <scope>NUCLEOTIDE SEQUENCE</scope>
    <source>
        <strain evidence="3">BECK_S1320</strain>
        <strain evidence="2">BECK_S1321</strain>
    </source>
</reference>
<organism evidence="2">
    <name type="scientific">Candidatus Kentrum sp. SD</name>
    <dbReference type="NCBI Taxonomy" id="2126332"/>
    <lineage>
        <taxon>Bacteria</taxon>
        <taxon>Pseudomonadati</taxon>
        <taxon>Pseudomonadota</taxon>
        <taxon>Gammaproteobacteria</taxon>
        <taxon>Candidatus Kentrum</taxon>
    </lineage>
</organism>
<dbReference type="Pfam" id="PF17963">
    <property type="entry name" value="Big_9"/>
    <property type="match status" value="2"/>
</dbReference>
<protein>
    <submittedName>
        <fullName evidence="2">Prenyltransferase and squalene oxidase repeat-containing protein</fullName>
    </submittedName>
</protein>
<proteinExistence type="predicted"/>